<keyword evidence="5" id="KW-0479">Metal-binding</keyword>
<comment type="catalytic activity">
    <reaction evidence="11">
        <text>S-methyl-5'-thioadenosine + phosphate = 5-(methylsulfanyl)-alpha-D-ribose 1-phosphate + adenine</text>
        <dbReference type="Rhea" id="RHEA:11852"/>
        <dbReference type="ChEBI" id="CHEBI:16708"/>
        <dbReference type="ChEBI" id="CHEBI:17509"/>
        <dbReference type="ChEBI" id="CHEBI:43474"/>
        <dbReference type="ChEBI" id="CHEBI:58533"/>
        <dbReference type="EC" id="2.4.2.28"/>
    </reaction>
    <physiologicalReaction direction="left-to-right" evidence="11">
        <dbReference type="Rhea" id="RHEA:11853"/>
    </physiologicalReaction>
</comment>
<dbReference type="InterPro" id="IPR038371">
    <property type="entry name" value="Cu_polyphenol_OxRdtase_sf"/>
</dbReference>
<evidence type="ECO:0000256" key="6">
    <source>
        <dbReference type="ARBA" id="ARBA00022801"/>
    </source>
</evidence>
<evidence type="ECO:0000313" key="13">
    <source>
        <dbReference type="EMBL" id="MFC6005618.1"/>
    </source>
</evidence>
<keyword evidence="7" id="KW-0862">Zinc</keyword>
<evidence type="ECO:0000256" key="2">
    <source>
        <dbReference type="ARBA" id="ARBA00003215"/>
    </source>
</evidence>
<comment type="function">
    <text evidence="2">Purine nucleoside enzyme that catalyzes the phosphorolysis of adenosine and inosine nucleosides, yielding D-ribose 1-phosphate and the respective free bases, adenine and hypoxanthine. Also catalyzes the phosphorolysis of S-methyl-5'-thioadenosine into adenine and S-methyl-5-thio-alpha-D-ribose 1-phosphate. Also has adenosine deaminase activity.</text>
</comment>
<name>A0ABW1JA66_9ACTN</name>
<evidence type="ECO:0000256" key="11">
    <source>
        <dbReference type="ARBA" id="ARBA00049893"/>
    </source>
</evidence>
<comment type="catalytic activity">
    <reaction evidence="9">
        <text>adenosine + H2O + H(+) = inosine + NH4(+)</text>
        <dbReference type="Rhea" id="RHEA:24408"/>
        <dbReference type="ChEBI" id="CHEBI:15377"/>
        <dbReference type="ChEBI" id="CHEBI:15378"/>
        <dbReference type="ChEBI" id="CHEBI:16335"/>
        <dbReference type="ChEBI" id="CHEBI:17596"/>
        <dbReference type="ChEBI" id="CHEBI:28938"/>
        <dbReference type="EC" id="3.5.4.4"/>
    </reaction>
    <physiologicalReaction direction="left-to-right" evidence="9">
        <dbReference type="Rhea" id="RHEA:24409"/>
    </physiologicalReaction>
</comment>
<dbReference type="InterPro" id="IPR011324">
    <property type="entry name" value="Cytotoxic_necrot_fac-like_cat"/>
</dbReference>
<gene>
    <name evidence="13" type="primary">pgeF</name>
    <name evidence="13" type="ORF">ACFQDO_00605</name>
</gene>
<dbReference type="SUPFAM" id="SSF64438">
    <property type="entry name" value="CNF1/YfiH-like putative cysteine hydrolases"/>
    <property type="match status" value="1"/>
</dbReference>
<comment type="catalytic activity">
    <reaction evidence="1">
        <text>inosine + phosphate = alpha-D-ribose 1-phosphate + hypoxanthine</text>
        <dbReference type="Rhea" id="RHEA:27646"/>
        <dbReference type="ChEBI" id="CHEBI:17368"/>
        <dbReference type="ChEBI" id="CHEBI:17596"/>
        <dbReference type="ChEBI" id="CHEBI:43474"/>
        <dbReference type="ChEBI" id="CHEBI:57720"/>
        <dbReference type="EC" id="2.4.2.1"/>
    </reaction>
    <physiologicalReaction direction="left-to-right" evidence="1">
        <dbReference type="Rhea" id="RHEA:27647"/>
    </physiologicalReaction>
</comment>
<dbReference type="PANTHER" id="PTHR30616">
    <property type="entry name" value="UNCHARACTERIZED PROTEIN YFIH"/>
    <property type="match status" value="1"/>
</dbReference>
<dbReference type="InterPro" id="IPR003730">
    <property type="entry name" value="Cu_polyphenol_OxRdtase"/>
</dbReference>
<evidence type="ECO:0000256" key="5">
    <source>
        <dbReference type="ARBA" id="ARBA00022723"/>
    </source>
</evidence>
<comment type="similarity">
    <text evidence="3 12">Belongs to the purine nucleoside phosphorylase YfiH/LACC1 family.</text>
</comment>
<keyword evidence="4" id="KW-0808">Transferase</keyword>
<dbReference type="PANTHER" id="PTHR30616:SF2">
    <property type="entry name" value="PURINE NUCLEOSIDE PHOSPHORYLASE LACC1"/>
    <property type="match status" value="1"/>
</dbReference>
<keyword evidence="6" id="KW-0378">Hydrolase</keyword>
<accession>A0ABW1JA66</accession>
<dbReference type="EMBL" id="JBHSRD010000002">
    <property type="protein sequence ID" value="MFC6005618.1"/>
    <property type="molecule type" value="Genomic_DNA"/>
</dbReference>
<dbReference type="CDD" id="cd16833">
    <property type="entry name" value="YfiH"/>
    <property type="match status" value="1"/>
</dbReference>
<evidence type="ECO:0000256" key="9">
    <source>
        <dbReference type="ARBA" id="ARBA00047989"/>
    </source>
</evidence>
<comment type="catalytic activity">
    <reaction evidence="10">
        <text>adenosine + phosphate = alpha-D-ribose 1-phosphate + adenine</text>
        <dbReference type="Rhea" id="RHEA:27642"/>
        <dbReference type="ChEBI" id="CHEBI:16335"/>
        <dbReference type="ChEBI" id="CHEBI:16708"/>
        <dbReference type="ChEBI" id="CHEBI:43474"/>
        <dbReference type="ChEBI" id="CHEBI:57720"/>
        <dbReference type="EC" id="2.4.2.1"/>
    </reaction>
    <physiologicalReaction direction="left-to-right" evidence="10">
        <dbReference type="Rhea" id="RHEA:27643"/>
    </physiologicalReaction>
</comment>
<evidence type="ECO:0000256" key="10">
    <source>
        <dbReference type="ARBA" id="ARBA00048968"/>
    </source>
</evidence>
<evidence type="ECO:0000256" key="4">
    <source>
        <dbReference type="ARBA" id="ARBA00022679"/>
    </source>
</evidence>
<dbReference type="NCBIfam" id="TIGR00726">
    <property type="entry name" value="peptidoglycan editing factor PgeF"/>
    <property type="match status" value="1"/>
</dbReference>
<keyword evidence="14" id="KW-1185">Reference proteome</keyword>
<protein>
    <recommendedName>
        <fullName evidence="12">Purine nucleoside phosphorylase</fullName>
    </recommendedName>
</protein>
<evidence type="ECO:0000256" key="7">
    <source>
        <dbReference type="ARBA" id="ARBA00022833"/>
    </source>
</evidence>
<dbReference type="Proteomes" id="UP001596189">
    <property type="component" value="Unassembled WGS sequence"/>
</dbReference>
<evidence type="ECO:0000313" key="14">
    <source>
        <dbReference type="Proteomes" id="UP001596189"/>
    </source>
</evidence>
<sequence>MIAWTERLEGRAGPGAPVVDLALTDRVGGSSPAPYATAGGAGGLNLGSHVGDDPALVVANRTAVAAALGLPTDRLVVANQVHGARVVQVDGPWVGAPADADALVTTSTELALAVLVADCVPVLLAAPDDGVVAVAHAGRPGMAAGVVPAAVSAMRDLGARHVVARLGPSVCGRCYEVPLDLREQVAASQPASRTVTWTGTPALDVAAGVLQQLAELDVPVRQLPGCTRESDSLYSYRRDGRTGRFAGVAVLRSAGSGT</sequence>
<reference evidence="14" key="1">
    <citation type="journal article" date="2019" name="Int. J. Syst. Evol. Microbiol.">
        <title>The Global Catalogue of Microorganisms (GCM) 10K type strain sequencing project: providing services to taxonomists for standard genome sequencing and annotation.</title>
        <authorList>
            <consortium name="The Broad Institute Genomics Platform"/>
            <consortium name="The Broad Institute Genome Sequencing Center for Infectious Disease"/>
            <person name="Wu L."/>
            <person name="Ma J."/>
        </authorList>
    </citation>
    <scope>NUCLEOTIDE SEQUENCE [LARGE SCALE GENOMIC DNA]</scope>
    <source>
        <strain evidence="14">KACC 14249</strain>
    </source>
</reference>
<organism evidence="13 14">
    <name type="scientific">Angustibacter luteus</name>
    <dbReference type="NCBI Taxonomy" id="658456"/>
    <lineage>
        <taxon>Bacteria</taxon>
        <taxon>Bacillati</taxon>
        <taxon>Actinomycetota</taxon>
        <taxon>Actinomycetes</taxon>
        <taxon>Kineosporiales</taxon>
        <taxon>Kineosporiaceae</taxon>
    </lineage>
</organism>
<evidence type="ECO:0000256" key="12">
    <source>
        <dbReference type="RuleBase" id="RU361274"/>
    </source>
</evidence>
<evidence type="ECO:0000256" key="3">
    <source>
        <dbReference type="ARBA" id="ARBA00007353"/>
    </source>
</evidence>
<dbReference type="Pfam" id="PF02578">
    <property type="entry name" value="Cu-oxidase_4"/>
    <property type="match status" value="1"/>
</dbReference>
<evidence type="ECO:0000256" key="8">
    <source>
        <dbReference type="ARBA" id="ARBA00023008"/>
    </source>
</evidence>
<proteinExistence type="inferred from homology"/>
<keyword evidence="8" id="KW-0186">Copper</keyword>
<comment type="caution">
    <text evidence="13">The sequence shown here is derived from an EMBL/GenBank/DDBJ whole genome shotgun (WGS) entry which is preliminary data.</text>
</comment>
<dbReference type="RefSeq" id="WP_378226922.1">
    <property type="nucleotide sequence ID" value="NZ_BAABFP010000005.1"/>
</dbReference>
<dbReference type="Gene3D" id="3.60.140.10">
    <property type="entry name" value="CNF1/YfiH-like putative cysteine hydrolases"/>
    <property type="match status" value="1"/>
</dbReference>
<evidence type="ECO:0000256" key="1">
    <source>
        <dbReference type="ARBA" id="ARBA00000553"/>
    </source>
</evidence>